<evidence type="ECO:0000313" key="3">
    <source>
        <dbReference type="EMBL" id="EKP93805.1"/>
    </source>
</evidence>
<dbReference type="OrthoDB" id="10005187at2"/>
<dbReference type="InterPro" id="IPR028087">
    <property type="entry name" value="Tad_N"/>
</dbReference>
<dbReference type="Proteomes" id="UP000005710">
    <property type="component" value="Unassembled WGS sequence"/>
</dbReference>
<dbReference type="Pfam" id="PF13400">
    <property type="entry name" value="Tad"/>
    <property type="match status" value="1"/>
</dbReference>
<dbReference type="EMBL" id="AENY02000004">
    <property type="protein sequence ID" value="EKP93805.1"/>
    <property type="molecule type" value="Genomic_DNA"/>
</dbReference>
<feature type="domain" description="Putative Flp pilus-assembly TadG-like N-terminal" evidence="2">
    <location>
        <begin position="19"/>
        <end position="65"/>
    </location>
</feature>
<feature type="transmembrane region" description="Helical" evidence="1">
    <location>
        <begin position="20"/>
        <end position="40"/>
    </location>
</feature>
<reference evidence="3" key="1">
    <citation type="submission" date="2010-10" db="EMBL/GenBank/DDBJ databases">
        <authorList>
            <consortium name="US DOE Joint Genome Institute (JGI-PGF)"/>
            <person name="Lucas S."/>
            <person name="Copeland A."/>
            <person name="Lapidus A."/>
            <person name="Bruce D."/>
            <person name="Goodwin L."/>
            <person name="Pitluck S."/>
            <person name="Kyrpides N."/>
            <person name="Mavromatis K."/>
            <person name="Detter J.C."/>
            <person name="Han C."/>
            <person name="Land M."/>
            <person name="Hauser L."/>
            <person name="Markowitz V."/>
            <person name="Cheng J.-F."/>
            <person name="Hugenholtz P."/>
            <person name="Woyke T."/>
            <person name="Wu D."/>
            <person name="Pukall R."/>
            <person name="Wahrenburg C."/>
            <person name="Brambilla E."/>
            <person name="Klenk H.-P."/>
            <person name="Eisen J.A."/>
        </authorList>
    </citation>
    <scope>NUCLEOTIDE SEQUENCE [LARGE SCALE GENOMIC DNA]</scope>
    <source>
        <strain evidence="3">DSM 13965</strain>
    </source>
</reference>
<accession>K6NY53</accession>
<evidence type="ECO:0000313" key="4">
    <source>
        <dbReference type="Proteomes" id="UP000005710"/>
    </source>
</evidence>
<dbReference type="AlphaFoldDB" id="K6NY53"/>
<keyword evidence="1" id="KW-0472">Membrane</keyword>
<proteinExistence type="predicted"/>
<dbReference type="RefSeq" id="WP_006904751.1">
    <property type="nucleotide sequence ID" value="NZ_JH976536.1"/>
</dbReference>
<organism evidence="3 4">
    <name type="scientific">Thermaerobacter subterraneus DSM 13965</name>
    <dbReference type="NCBI Taxonomy" id="867903"/>
    <lineage>
        <taxon>Bacteria</taxon>
        <taxon>Bacillati</taxon>
        <taxon>Bacillota</taxon>
        <taxon>Clostridia</taxon>
        <taxon>Eubacteriales</taxon>
        <taxon>Clostridiales Family XVII. Incertae Sedis</taxon>
        <taxon>Thermaerobacter</taxon>
    </lineage>
</organism>
<reference evidence="3" key="2">
    <citation type="submission" date="2012-10" db="EMBL/GenBank/DDBJ databases">
        <title>Improved high-quality draft of Thermaerobacter subterraneus C21, DSM 13965.</title>
        <authorList>
            <consortium name="DOE Joint Genome Institute"/>
            <person name="Eisen J."/>
            <person name="Huntemann M."/>
            <person name="Wei C.-L."/>
            <person name="Han J."/>
            <person name="Detter J.C."/>
            <person name="Han C."/>
            <person name="Tapia R."/>
            <person name="Chen A."/>
            <person name="Kyrpides N."/>
            <person name="Mavromatis K."/>
            <person name="Markowitz V."/>
            <person name="Szeto E."/>
            <person name="Ivanova N."/>
            <person name="Mikhailova N."/>
            <person name="Ovchinnikova G."/>
            <person name="Pagani I."/>
            <person name="Pati A."/>
            <person name="Goodwin L."/>
            <person name="Nordberg H.P."/>
            <person name="Cantor M.N."/>
            <person name="Hua S.X."/>
            <person name="Woyke T."/>
            <person name="Eisen J."/>
            <person name="Klenk H.-P."/>
        </authorList>
    </citation>
    <scope>NUCLEOTIDE SEQUENCE [LARGE SCALE GENOMIC DNA]</scope>
    <source>
        <strain evidence="3">DSM 13965</strain>
    </source>
</reference>
<keyword evidence="1" id="KW-1133">Transmembrane helix</keyword>
<protein>
    <recommendedName>
        <fullName evidence="2">Putative Flp pilus-assembly TadG-like N-terminal domain-containing protein</fullName>
    </recommendedName>
</protein>
<dbReference type="HOGENOM" id="CLU_1569948_0_0_9"/>
<sequence>MEPPGGRCRTTAGRDPQGGAVGAAFLLLLPVILAALGLVLDGSRLVLTRAHAQAVADFASLAGVQEVDEEALARGEPALRAGAAAATARLWAESGLRRAFGEEVARRAVIEVVVINGSPSQPRRHPWSGRRVEEPTVGVRLVVPVALAWRPAAGAVRLTVAADASVARAP</sequence>
<keyword evidence="4" id="KW-1185">Reference proteome</keyword>
<evidence type="ECO:0000259" key="2">
    <source>
        <dbReference type="Pfam" id="PF13400"/>
    </source>
</evidence>
<keyword evidence="1" id="KW-0812">Transmembrane</keyword>
<evidence type="ECO:0000256" key="1">
    <source>
        <dbReference type="SAM" id="Phobius"/>
    </source>
</evidence>
<gene>
    <name evidence="3" type="ORF">ThesuDRAFT_00049</name>
</gene>
<comment type="caution">
    <text evidence="3">The sequence shown here is derived from an EMBL/GenBank/DDBJ whole genome shotgun (WGS) entry which is preliminary data.</text>
</comment>
<name>K6NY53_9FIRM</name>
<dbReference type="eggNOG" id="COG4655">
    <property type="taxonomic scope" value="Bacteria"/>
</dbReference>